<protein>
    <recommendedName>
        <fullName evidence="1">Alpha-ketoglutarate-dependent dioxygenase AlkB-like domain-containing protein</fullName>
    </recommendedName>
</protein>
<comment type="caution">
    <text evidence="2">The sequence shown here is derived from an EMBL/GenBank/DDBJ whole genome shotgun (WGS) entry which is preliminary data.</text>
</comment>
<dbReference type="EMBL" id="QKXF01000431">
    <property type="protein sequence ID" value="RQM11447.1"/>
    <property type="molecule type" value="Genomic_DNA"/>
</dbReference>
<dbReference type="AlphaFoldDB" id="A0A3R7W0M8"/>
<dbReference type="GO" id="GO:0016491">
    <property type="term" value="F:oxidoreductase activity"/>
    <property type="evidence" value="ECO:0007669"/>
    <property type="project" value="TreeGrafter"/>
</dbReference>
<dbReference type="PANTHER" id="PTHR12463:SF1">
    <property type="entry name" value="2-OXOGLUTARATE AND FE-DEPENDENT OXYGENASE FAMILY PROTEIN"/>
    <property type="match status" value="1"/>
</dbReference>
<sequence>MTKYNLLHSTSTLSSLKCHLYRKRVQYGAGLRRVILLELSDLEVAQKLRELLHEQPCELLGRCPMYVEFALPRKEQEFRDRLLRVHHVLRDADSPERRRENGAHWAHTIRARQVQHFGYTFNYDTRRCDSDEPMKEPIPQVLQLIIDKIEECRIMDGDKPDQITVNEYLPGQGIAFHFDTHSAFTTTIATLSICSEVVMDFRHPDGARSLAVMSGASRYIWVTQPMVESCSVRNNAAEWFCDR</sequence>
<dbReference type="Proteomes" id="UP000286097">
    <property type="component" value="Unassembled WGS sequence"/>
</dbReference>
<dbReference type="GO" id="GO:0032451">
    <property type="term" value="F:demethylase activity"/>
    <property type="evidence" value="ECO:0007669"/>
    <property type="project" value="TreeGrafter"/>
</dbReference>
<feature type="domain" description="Alpha-ketoglutarate-dependent dioxygenase AlkB-like" evidence="1">
    <location>
        <begin position="112"/>
        <end position="206"/>
    </location>
</feature>
<dbReference type="InterPro" id="IPR037151">
    <property type="entry name" value="AlkB-like_sf"/>
</dbReference>
<name>A0A3R7W0M8_9STRA</name>
<organism evidence="2 3">
    <name type="scientific">Peronospora effusa</name>
    <dbReference type="NCBI Taxonomy" id="542832"/>
    <lineage>
        <taxon>Eukaryota</taxon>
        <taxon>Sar</taxon>
        <taxon>Stramenopiles</taxon>
        <taxon>Oomycota</taxon>
        <taxon>Peronosporomycetes</taxon>
        <taxon>Peronosporales</taxon>
        <taxon>Peronosporaceae</taxon>
        <taxon>Peronospora</taxon>
    </lineage>
</organism>
<dbReference type="VEuPathDB" id="FungiDB:DD237_003954"/>
<evidence type="ECO:0000313" key="2">
    <source>
        <dbReference type="EMBL" id="RQM11447.1"/>
    </source>
</evidence>
<evidence type="ECO:0000313" key="3">
    <source>
        <dbReference type="Proteomes" id="UP000286097"/>
    </source>
</evidence>
<evidence type="ECO:0000259" key="1">
    <source>
        <dbReference type="Pfam" id="PF13532"/>
    </source>
</evidence>
<gene>
    <name evidence="2" type="ORF">DD237_003954</name>
</gene>
<proteinExistence type="predicted"/>
<dbReference type="Pfam" id="PF13532">
    <property type="entry name" value="2OG-FeII_Oxy_2"/>
    <property type="match status" value="1"/>
</dbReference>
<dbReference type="SUPFAM" id="SSF51197">
    <property type="entry name" value="Clavaminate synthase-like"/>
    <property type="match status" value="1"/>
</dbReference>
<dbReference type="InterPro" id="IPR027450">
    <property type="entry name" value="AlkB-like"/>
</dbReference>
<dbReference type="PANTHER" id="PTHR12463">
    <property type="entry name" value="OXYGENASE-RELATED"/>
    <property type="match status" value="1"/>
</dbReference>
<reference evidence="2 3" key="1">
    <citation type="submission" date="2018-06" db="EMBL/GenBank/DDBJ databases">
        <title>Comparative genomics of downy mildews reveals potential adaptations to biotrophy.</title>
        <authorList>
            <person name="Fletcher K."/>
            <person name="Klosterman S.J."/>
            <person name="Derevnina L."/>
            <person name="Martin F."/>
            <person name="Koike S."/>
            <person name="Reyes Chin-Wo S."/>
            <person name="Mou B."/>
            <person name="Michelmore R."/>
        </authorList>
    </citation>
    <scope>NUCLEOTIDE SEQUENCE [LARGE SCALE GENOMIC DNA]</scope>
    <source>
        <strain evidence="2 3">R13</strain>
    </source>
</reference>
<accession>A0A3R7W0M8</accession>
<dbReference type="GO" id="GO:0070988">
    <property type="term" value="P:demethylation"/>
    <property type="evidence" value="ECO:0007669"/>
    <property type="project" value="InterPro"/>
</dbReference>
<dbReference type="Gene3D" id="2.60.120.590">
    <property type="entry name" value="Alpha-ketoglutarate-dependent dioxygenase AlkB-like"/>
    <property type="match status" value="1"/>
</dbReference>
<dbReference type="InterPro" id="IPR032857">
    <property type="entry name" value="ALKBH4"/>
</dbReference>